<evidence type="ECO:0000313" key="6">
    <source>
        <dbReference type="EMBL" id="MFC4823857.1"/>
    </source>
</evidence>
<dbReference type="Proteomes" id="UP001595945">
    <property type="component" value="Unassembled WGS sequence"/>
</dbReference>
<gene>
    <name evidence="6" type="ORF">ACFO9K_06245</name>
</gene>
<dbReference type="RefSeq" id="WP_254270438.1">
    <property type="nucleotide sequence ID" value="NZ_CP100401.1"/>
</dbReference>
<evidence type="ECO:0000256" key="4">
    <source>
        <dbReference type="PIRNR" id="PIRNR006707"/>
    </source>
</evidence>
<dbReference type="Gene3D" id="1.10.10.10">
    <property type="entry name" value="Winged helix-like DNA-binding domain superfamily/Winged helix DNA-binding domain"/>
    <property type="match status" value="1"/>
</dbReference>
<name>A0ABD5Q098_9EURY</name>
<dbReference type="GeneID" id="73047117"/>
<comment type="similarity">
    <text evidence="4">Belongs to the GbsR family.</text>
</comment>
<sequence>MTEPDAGSADEPTEDADEPAVRRAREEVIEAMARAAEVYGIKPSYGRLYGLLYFADEPLSLDRLADESDYAKSTVSTATSAMERYHFVHRRSIPGEGKKAYYEAETDLWHVFQQLLNQEVRSEVRIMTRALDEAAETLRDADSERAERDLQKVEKLQGVYEKADRALTVLTSSSLDRITDLFGRLRSGE</sequence>
<dbReference type="InterPro" id="IPR036388">
    <property type="entry name" value="WH-like_DNA-bd_sf"/>
</dbReference>
<comment type="caution">
    <text evidence="6">The sequence shown here is derived from an EMBL/GenBank/DDBJ whole genome shotgun (WGS) entry which is preliminary data.</text>
</comment>
<dbReference type="AlphaFoldDB" id="A0ABD5Q098"/>
<dbReference type="EMBL" id="JBHSHT010000001">
    <property type="protein sequence ID" value="MFC4823857.1"/>
    <property type="molecule type" value="Genomic_DNA"/>
</dbReference>
<dbReference type="PIRSF" id="PIRSF006707">
    <property type="entry name" value="MJ1563"/>
    <property type="match status" value="1"/>
</dbReference>
<protein>
    <recommendedName>
        <fullName evidence="4">HTH-type transcriptional regulator</fullName>
    </recommendedName>
</protein>
<keyword evidence="3 4" id="KW-0804">Transcription</keyword>
<dbReference type="SUPFAM" id="SSF46785">
    <property type="entry name" value="Winged helix' DNA-binding domain"/>
    <property type="match status" value="1"/>
</dbReference>
<feature type="region of interest" description="Disordered" evidence="5">
    <location>
        <begin position="1"/>
        <end position="22"/>
    </location>
</feature>
<keyword evidence="7" id="KW-1185">Reference proteome</keyword>
<evidence type="ECO:0000256" key="1">
    <source>
        <dbReference type="ARBA" id="ARBA00023015"/>
    </source>
</evidence>
<organism evidence="6 7">
    <name type="scientific">Halorussus aquaticus</name>
    <dbReference type="NCBI Taxonomy" id="2953748"/>
    <lineage>
        <taxon>Archaea</taxon>
        <taxon>Methanobacteriati</taxon>
        <taxon>Methanobacteriota</taxon>
        <taxon>Stenosarchaea group</taxon>
        <taxon>Halobacteria</taxon>
        <taxon>Halobacteriales</taxon>
        <taxon>Haladaptataceae</taxon>
        <taxon>Halorussus</taxon>
    </lineage>
</organism>
<proteinExistence type="inferred from homology"/>
<dbReference type="InterPro" id="IPR026282">
    <property type="entry name" value="MJ1563"/>
</dbReference>
<reference evidence="6 7" key="1">
    <citation type="journal article" date="2019" name="Int. J. Syst. Evol. Microbiol.">
        <title>The Global Catalogue of Microorganisms (GCM) 10K type strain sequencing project: providing services to taxonomists for standard genome sequencing and annotation.</title>
        <authorList>
            <consortium name="The Broad Institute Genomics Platform"/>
            <consortium name="The Broad Institute Genome Sequencing Center for Infectious Disease"/>
            <person name="Wu L."/>
            <person name="Ma J."/>
        </authorList>
    </citation>
    <scope>NUCLEOTIDE SEQUENCE [LARGE SCALE GENOMIC DNA]</scope>
    <source>
        <strain evidence="6 7">XZYJ18</strain>
    </source>
</reference>
<evidence type="ECO:0000256" key="2">
    <source>
        <dbReference type="ARBA" id="ARBA00023125"/>
    </source>
</evidence>
<dbReference type="InterPro" id="IPR052362">
    <property type="entry name" value="HTH-GbsR_regulator"/>
</dbReference>
<dbReference type="InterPro" id="IPR036390">
    <property type="entry name" value="WH_DNA-bd_sf"/>
</dbReference>
<dbReference type="GO" id="GO:0003677">
    <property type="term" value="F:DNA binding"/>
    <property type="evidence" value="ECO:0007669"/>
    <property type="project" value="UniProtKB-UniRule"/>
</dbReference>
<dbReference type="PANTHER" id="PTHR38465">
    <property type="entry name" value="HTH-TYPE TRANSCRIPTIONAL REGULATOR MJ1563-RELATED"/>
    <property type="match status" value="1"/>
</dbReference>
<evidence type="ECO:0000256" key="3">
    <source>
        <dbReference type="ARBA" id="ARBA00023163"/>
    </source>
</evidence>
<evidence type="ECO:0000313" key="7">
    <source>
        <dbReference type="Proteomes" id="UP001595945"/>
    </source>
</evidence>
<evidence type="ECO:0000256" key="5">
    <source>
        <dbReference type="SAM" id="MobiDB-lite"/>
    </source>
</evidence>
<dbReference type="PANTHER" id="PTHR38465:SF1">
    <property type="entry name" value="HTH-TYPE TRANSCRIPTIONAL REGULATOR MJ1563-RELATED"/>
    <property type="match status" value="1"/>
</dbReference>
<accession>A0ABD5Q098</accession>
<keyword evidence="2 4" id="KW-0238">DNA-binding</keyword>
<keyword evidence="1 4" id="KW-0805">Transcription regulation</keyword>